<evidence type="ECO:0000259" key="1">
    <source>
        <dbReference type="PROSITE" id="PS50801"/>
    </source>
</evidence>
<accession>A0A1F7F411</accession>
<gene>
    <name evidence="2" type="ORF">A2519_14945</name>
</gene>
<proteinExistence type="predicted"/>
<dbReference type="GO" id="GO:0043856">
    <property type="term" value="F:anti-sigma factor antagonist activity"/>
    <property type="evidence" value="ECO:0007669"/>
    <property type="project" value="TreeGrafter"/>
</dbReference>
<dbReference type="SUPFAM" id="SSF52091">
    <property type="entry name" value="SpoIIaa-like"/>
    <property type="match status" value="2"/>
</dbReference>
<sequence length="226" mass="24725">MINKINFADRVVIFVPADVSADWATEFMDAVSEASLTAQRRIDVDLGAILLLDSYLIGLFVRANKILHQNGGSFYLANPNEYAVQVLKRNALDQVFPIAAAGNTGSEQTTAYKSGISFEKVDTLGILTVTGIIDNPEYVTELRNISAGRFSGLKSVIVDFSKTIFVDSLFIGELVNLHRRMAGLGGSVAFSGLNDIIKELFDRLGFGLLVPLYKDINEAKKQSEKN</sequence>
<evidence type="ECO:0000313" key="2">
    <source>
        <dbReference type="EMBL" id="OGK01404.1"/>
    </source>
</evidence>
<dbReference type="InterPro" id="IPR036513">
    <property type="entry name" value="STAS_dom_sf"/>
</dbReference>
<comment type="caution">
    <text evidence="2">The sequence shown here is derived from an EMBL/GenBank/DDBJ whole genome shotgun (WGS) entry which is preliminary data.</text>
</comment>
<feature type="domain" description="STAS" evidence="1">
    <location>
        <begin position="11"/>
        <end position="94"/>
    </location>
</feature>
<name>A0A1F7F411_UNCRA</name>
<dbReference type="Gene3D" id="3.30.750.24">
    <property type="entry name" value="STAS domain"/>
    <property type="match status" value="2"/>
</dbReference>
<feature type="domain" description="STAS" evidence="1">
    <location>
        <begin position="152"/>
        <end position="223"/>
    </location>
</feature>
<dbReference type="InterPro" id="IPR002645">
    <property type="entry name" value="STAS_dom"/>
</dbReference>
<dbReference type="Proteomes" id="UP000179243">
    <property type="component" value="Unassembled WGS sequence"/>
</dbReference>
<dbReference type="AlphaFoldDB" id="A0A1F7F411"/>
<evidence type="ECO:0000313" key="3">
    <source>
        <dbReference type="Proteomes" id="UP000179243"/>
    </source>
</evidence>
<dbReference type="CDD" id="cd07043">
    <property type="entry name" value="STAS_anti-anti-sigma_factors"/>
    <property type="match status" value="2"/>
</dbReference>
<organism evidence="2 3">
    <name type="scientific">Candidatus Raymondbacteria bacterium RIFOXYD12_FULL_49_13</name>
    <dbReference type="NCBI Taxonomy" id="1817890"/>
    <lineage>
        <taxon>Bacteria</taxon>
        <taxon>Raymondiibacteriota</taxon>
    </lineage>
</organism>
<reference evidence="2 3" key="1">
    <citation type="journal article" date="2016" name="Nat. Commun.">
        <title>Thousands of microbial genomes shed light on interconnected biogeochemical processes in an aquifer system.</title>
        <authorList>
            <person name="Anantharaman K."/>
            <person name="Brown C.T."/>
            <person name="Hug L.A."/>
            <person name="Sharon I."/>
            <person name="Castelle C.J."/>
            <person name="Probst A.J."/>
            <person name="Thomas B.C."/>
            <person name="Singh A."/>
            <person name="Wilkins M.J."/>
            <person name="Karaoz U."/>
            <person name="Brodie E.L."/>
            <person name="Williams K.H."/>
            <person name="Hubbard S.S."/>
            <person name="Banfield J.F."/>
        </authorList>
    </citation>
    <scope>NUCLEOTIDE SEQUENCE [LARGE SCALE GENOMIC DNA]</scope>
</reference>
<dbReference type="PANTHER" id="PTHR33495">
    <property type="entry name" value="ANTI-SIGMA FACTOR ANTAGONIST TM_1081-RELATED-RELATED"/>
    <property type="match status" value="1"/>
</dbReference>
<dbReference type="Pfam" id="PF01740">
    <property type="entry name" value="STAS"/>
    <property type="match status" value="2"/>
</dbReference>
<dbReference type="EMBL" id="MFYX01000126">
    <property type="protein sequence ID" value="OGK01404.1"/>
    <property type="molecule type" value="Genomic_DNA"/>
</dbReference>
<dbReference type="PROSITE" id="PS50801">
    <property type="entry name" value="STAS"/>
    <property type="match status" value="2"/>
</dbReference>
<dbReference type="PANTHER" id="PTHR33495:SF2">
    <property type="entry name" value="ANTI-SIGMA FACTOR ANTAGONIST TM_1081-RELATED"/>
    <property type="match status" value="1"/>
</dbReference>
<protein>
    <recommendedName>
        <fullName evidence="1">STAS domain-containing protein</fullName>
    </recommendedName>
</protein>